<dbReference type="Proteomes" id="UP000886523">
    <property type="component" value="Unassembled WGS sequence"/>
</dbReference>
<dbReference type="AlphaFoldDB" id="A0A9P6AT34"/>
<gene>
    <name evidence="1" type="ORF">BS47DRAFT_1172744</name>
</gene>
<evidence type="ECO:0000313" key="2">
    <source>
        <dbReference type="Proteomes" id="UP000886523"/>
    </source>
</evidence>
<name>A0A9P6AT34_9AGAM</name>
<protein>
    <submittedName>
        <fullName evidence="1">Uncharacterized protein</fullName>
    </submittedName>
</protein>
<organism evidence="1 2">
    <name type="scientific">Hydnum rufescens UP504</name>
    <dbReference type="NCBI Taxonomy" id="1448309"/>
    <lineage>
        <taxon>Eukaryota</taxon>
        <taxon>Fungi</taxon>
        <taxon>Dikarya</taxon>
        <taxon>Basidiomycota</taxon>
        <taxon>Agaricomycotina</taxon>
        <taxon>Agaricomycetes</taxon>
        <taxon>Cantharellales</taxon>
        <taxon>Hydnaceae</taxon>
        <taxon>Hydnum</taxon>
    </lineage>
</organism>
<accession>A0A9P6AT34</accession>
<dbReference type="EMBL" id="MU129000">
    <property type="protein sequence ID" value="KAF9511428.1"/>
    <property type="molecule type" value="Genomic_DNA"/>
</dbReference>
<evidence type="ECO:0000313" key="1">
    <source>
        <dbReference type="EMBL" id="KAF9511428.1"/>
    </source>
</evidence>
<comment type="caution">
    <text evidence="1">The sequence shown here is derived from an EMBL/GenBank/DDBJ whole genome shotgun (WGS) entry which is preliminary data.</text>
</comment>
<sequence length="175" mass="19334">MCRMAVTTLHKCNTIQVTFYPSFLPGGLKPLCGPRRCPPKLTVDNRTSWTARLLSRTLFRLTRPRGATGENSDAKHTTVTIEELDGILLGRTSCSSPCFHSSQMMILDDLCAPRSLGRPPFGARRVPAAGIVPPQLWFHIPLKSSFSLSIAIAMRTTIFLPQLLAHPGHLLLCDR</sequence>
<keyword evidence="2" id="KW-1185">Reference proteome</keyword>
<proteinExistence type="predicted"/>
<reference evidence="1" key="1">
    <citation type="journal article" date="2020" name="Nat. Commun.">
        <title>Large-scale genome sequencing of mycorrhizal fungi provides insights into the early evolution of symbiotic traits.</title>
        <authorList>
            <person name="Miyauchi S."/>
            <person name="Kiss E."/>
            <person name="Kuo A."/>
            <person name="Drula E."/>
            <person name="Kohler A."/>
            <person name="Sanchez-Garcia M."/>
            <person name="Morin E."/>
            <person name="Andreopoulos B."/>
            <person name="Barry K.W."/>
            <person name="Bonito G."/>
            <person name="Buee M."/>
            <person name="Carver A."/>
            <person name="Chen C."/>
            <person name="Cichocki N."/>
            <person name="Clum A."/>
            <person name="Culley D."/>
            <person name="Crous P.W."/>
            <person name="Fauchery L."/>
            <person name="Girlanda M."/>
            <person name="Hayes R.D."/>
            <person name="Keri Z."/>
            <person name="LaButti K."/>
            <person name="Lipzen A."/>
            <person name="Lombard V."/>
            <person name="Magnuson J."/>
            <person name="Maillard F."/>
            <person name="Murat C."/>
            <person name="Nolan M."/>
            <person name="Ohm R.A."/>
            <person name="Pangilinan J."/>
            <person name="Pereira M.F."/>
            <person name="Perotto S."/>
            <person name="Peter M."/>
            <person name="Pfister S."/>
            <person name="Riley R."/>
            <person name="Sitrit Y."/>
            <person name="Stielow J.B."/>
            <person name="Szollosi G."/>
            <person name="Zifcakova L."/>
            <person name="Stursova M."/>
            <person name="Spatafora J.W."/>
            <person name="Tedersoo L."/>
            <person name="Vaario L.M."/>
            <person name="Yamada A."/>
            <person name="Yan M."/>
            <person name="Wang P."/>
            <person name="Xu J."/>
            <person name="Bruns T."/>
            <person name="Baldrian P."/>
            <person name="Vilgalys R."/>
            <person name="Dunand C."/>
            <person name="Henrissat B."/>
            <person name="Grigoriev I.V."/>
            <person name="Hibbett D."/>
            <person name="Nagy L.G."/>
            <person name="Martin F.M."/>
        </authorList>
    </citation>
    <scope>NUCLEOTIDE SEQUENCE</scope>
    <source>
        <strain evidence="1">UP504</strain>
    </source>
</reference>